<proteinExistence type="predicted"/>
<organism evidence="2 3">
    <name type="scientific">Kutzneria viridogrisea</name>
    <dbReference type="NCBI Taxonomy" id="47990"/>
    <lineage>
        <taxon>Bacteria</taxon>
        <taxon>Bacillati</taxon>
        <taxon>Actinomycetota</taxon>
        <taxon>Actinomycetes</taxon>
        <taxon>Pseudonocardiales</taxon>
        <taxon>Pseudonocardiaceae</taxon>
        <taxon>Kutzneria</taxon>
    </lineage>
</organism>
<evidence type="ECO:0000313" key="3">
    <source>
        <dbReference type="Proteomes" id="UP000517916"/>
    </source>
</evidence>
<evidence type="ECO:0000313" key="2">
    <source>
        <dbReference type="EMBL" id="MBA8929780.1"/>
    </source>
</evidence>
<dbReference type="InterPro" id="IPR029063">
    <property type="entry name" value="SAM-dependent_MTases_sf"/>
</dbReference>
<name>A0ABR6BSC2_9PSEU</name>
<dbReference type="EMBL" id="JACJID010000006">
    <property type="protein sequence ID" value="MBA8929780.1"/>
    <property type="molecule type" value="Genomic_DNA"/>
</dbReference>
<keyword evidence="3" id="KW-1185">Reference proteome</keyword>
<keyword evidence="2" id="KW-0808">Transferase</keyword>
<dbReference type="GO" id="GO:0032259">
    <property type="term" value="P:methylation"/>
    <property type="evidence" value="ECO:0007669"/>
    <property type="project" value="UniProtKB-KW"/>
</dbReference>
<reference evidence="2 3" key="1">
    <citation type="submission" date="2020-08" db="EMBL/GenBank/DDBJ databases">
        <title>Genomic Encyclopedia of Archaeal and Bacterial Type Strains, Phase II (KMG-II): from individual species to whole genera.</title>
        <authorList>
            <person name="Goeker M."/>
        </authorList>
    </citation>
    <scope>NUCLEOTIDE SEQUENCE [LARGE SCALE GENOMIC DNA]</scope>
    <source>
        <strain evidence="2 3">DSM 43850</strain>
    </source>
</reference>
<dbReference type="InterPro" id="IPR041698">
    <property type="entry name" value="Methyltransf_25"/>
</dbReference>
<keyword evidence="2" id="KW-0489">Methyltransferase</keyword>
<comment type="caution">
    <text evidence="2">The sequence shown here is derived from an EMBL/GenBank/DDBJ whole genome shotgun (WGS) entry which is preliminary data.</text>
</comment>
<dbReference type="Gene3D" id="3.40.50.150">
    <property type="entry name" value="Vaccinia Virus protein VP39"/>
    <property type="match status" value="1"/>
</dbReference>
<protein>
    <submittedName>
        <fullName evidence="2">SAM-dependent methyltransferase</fullName>
    </submittedName>
</protein>
<dbReference type="Pfam" id="PF13649">
    <property type="entry name" value="Methyltransf_25"/>
    <property type="match status" value="1"/>
</dbReference>
<dbReference type="Proteomes" id="UP000517916">
    <property type="component" value="Unassembled WGS sequence"/>
</dbReference>
<sequence length="212" mass="23150">MTAPARVAGFDRGLLGERCWLECVNGERVVLPVTRWRDRPDAADELLLAACTGPTLDIGCGPGRLVAALTHRGVIALGVDISPTAVRLTNERGAPAVCRDVFDRLPGEGRWRHVLLADGNIGIGGDPVALLRRVRQLLRVGGTALVEVEPPGKALPHNQVRLSSVDEKGDWFDWAWLGSDELAEAALRAGLRVRWLGEWDGRWFAELERGRS</sequence>
<dbReference type="GO" id="GO:0008168">
    <property type="term" value="F:methyltransferase activity"/>
    <property type="evidence" value="ECO:0007669"/>
    <property type="project" value="UniProtKB-KW"/>
</dbReference>
<dbReference type="SUPFAM" id="SSF53335">
    <property type="entry name" value="S-adenosyl-L-methionine-dependent methyltransferases"/>
    <property type="match status" value="1"/>
</dbReference>
<gene>
    <name evidence="2" type="ORF">BC739_007013</name>
</gene>
<evidence type="ECO:0000259" key="1">
    <source>
        <dbReference type="Pfam" id="PF13649"/>
    </source>
</evidence>
<dbReference type="RefSeq" id="WP_182839588.1">
    <property type="nucleotide sequence ID" value="NZ_BAAABQ010000031.1"/>
</dbReference>
<accession>A0ABR6BSC2</accession>
<feature type="domain" description="Methyltransferase" evidence="1">
    <location>
        <begin position="56"/>
        <end position="142"/>
    </location>
</feature>